<accession>D7FDD3</accession>
<evidence type="ECO:0000313" key="1">
    <source>
        <dbReference type="EMBL" id="CBI66190.1"/>
    </source>
</evidence>
<dbReference type="KEGG" id="hpl:HPB8_633"/>
<gene>
    <name evidence="1" type="ordered locus">HPB8_633</name>
</gene>
<organism evidence="1 2">
    <name type="scientific">Helicobacter pylori (strain B8)</name>
    <dbReference type="NCBI Taxonomy" id="693745"/>
    <lineage>
        <taxon>Bacteria</taxon>
        <taxon>Pseudomonadati</taxon>
        <taxon>Campylobacterota</taxon>
        <taxon>Epsilonproteobacteria</taxon>
        <taxon>Campylobacterales</taxon>
        <taxon>Helicobacteraceae</taxon>
        <taxon>Helicobacter</taxon>
    </lineage>
</organism>
<sequence length="36" mass="4058">MFENDASLFKTYSVNLVHNVSLNYEREGGVALVILN</sequence>
<dbReference type="HOGENOM" id="CLU_3356578_0_0_7"/>
<evidence type="ECO:0000313" key="2">
    <source>
        <dbReference type="Proteomes" id="UP000007091"/>
    </source>
</evidence>
<dbReference type="Proteomes" id="UP000007091">
    <property type="component" value="Chromosome"/>
</dbReference>
<dbReference type="AlphaFoldDB" id="D7FDD3"/>
<protein>
    <submittedName>
        <fullName evidence="1">Uncharacterized protein</fullName>
    </submittedName>
</protein>
<dbReference type="EMBL" id="FN598874">
    <property type="protein sequence ID" value="CBI66190.1"/>
    <property type="molecule type" value="Genomic_DNA"/>
</dbReference>
<name>D7FDD3_HELP3</name>
<proteinExistence type="predicted"/>
<reference evidence="1 2" key="1">
    <citation type="journal article" date="2010" name="BMC Genomics">
        <title>Sequencing, annotation, and comparative genome analysis of the gerbil-adapted Helicobacter pylori strain B8.</title>
        <authorList>
            <person name="Farnbacher M."/>
            <person name="Jahns T."/>
            <person name="Willrodt D."/>
            <person name="Daniel R."/>
            <person name="Haas R."/>
            <person name="Goesmann A."/>
            <person name="Kurtz S."/>
            <person name="Rieder G."/>
        </authorList>
    </citation>
    <scope>NUCLEOTIDE SEQUENCE [LARGE SCALE GENOMIC DNA]</scope>
    <source>
        <strain evidence="1 2">B8</strain>
    </source>
</reference>